<proteinExistence type="predicted"/>
<accession>A0A0E9WNA7</accession>
<protein>
    <submittedName>
        <fullName evidence="1">Uncharacterized protein</fullName>
    </submittedName>
</protein>
<evidence type="ECO:0000313" key="1">
    <source>
        <dbReference type="EMBL" id="JAH91070.1"/>
    </source>
</evidence>
<reference evidence="1" key="2">
    <citation type="journal article" date="2015" name="Fish Shellfish Immunol.">
        <title>Early steps in the European eel (Anguilla anguilla)-Vibrio vulnificus interaction in the gills: Role of the RtxA13 toxin.</title>
        <authorList>
            <person name="Callol A."/>
            <person name="Pajuelo D."/>
            <person name="Ebbesson L."/>
            <person name="Teles M."/>
            <person name="MacKenzie S."/>
            <person name="Amaro C."/>
        </authorList>
    </citation>
    <scope>NUCLEOTIDE SEQUENCE</scope>
</reference>
<dbReference type="EMBL" id="GBXM01017507">
    <property type="protein sequence ID" value="JAH91070.1"/>
    <property type="molecule type" value="Transcribed_RNA"/>
</dbReference>
<organism evidence="1">
    <name type="scientific">Anguilla anguilla</name>
    <name type="common">European freshwater eel</name>
    <name type="synonym">Muraena anguilla</name>
    <dbReference type="NCBI Taxonomy" id="7936"/>
    <lineage>
        <taxon>Eukaryota</taxon>
        <taxon>Metazoa</taxon>
        <taxon>Chordata</taxon>
        <taxon>Craniata</taxon>
        <taxon>Vertebrata</taxon>
        <taxon>Euteleostomi</taxon>
        <taxon>Actinopterygii</taxon>
        <taxon>Neopterygii</taxon>
        <taxon>Teleostei</taxon>
        <taxon>Anguilliformes</taxon>
        <taxon>Anguillidae</taxon>
        <taxon>Anguilla</taxon>
    </lineage>
</organism>
<reference evidence="1" key="1">
    <citation type="submission" date="2014-11" db="EMBL/GenBank/DDBJ databases">
        <authorList>
            <person name="Amaro Gonzalez C."/>
        </authorList>
    </citation>
    <scope>NUCLEOTIDE SEQUENCE</scope>
</reference>
<name>A0A0E9WNA7_ANGAN</name>
<sequence length="35" mass="3971">MCLHILNMSSSLFFGSSMPALNRLWFSHCLEAPQT</sequence>
<dbReference type="AlphaFoldDB" id="A0A0E9WNA7"/>